<dbReference type="AlphaFoldDB" id="A0A7Y7XCJ9"/>
<dbReference type="InterPro" id="IPR055259">
    <property type="entry name" value="YkvP/CgeB_Glyco_trans-like"/>
</dbReference>
<keyword evidence="2" id="KW-0808">Transferase</keyword>
<sequence length="324" mass="37374">MKVMLLVMGEQRIILDHLYDMVKRNCEQCDIYRLSKEQQENLGRFLQLNNYLEYDRVVIFSRLKRLMGQVNVLKCVPGLVFLEHDACQNYMRFSKYRGKYSAFYRRLPWARLLCSGSVVARKFREEGVDAVFIPKGYDETLLKNLQLPRDVPIGSLGSLNNVIYTERKQMLEQIAARTGMVVRRTQSGAEYLDALNRIGIFVSADVGMSEYMIKNFEAMACGCVLLAWDQGEEELAALGLEDMKNLVLYRSLDDALEKIRRLQSDPDLAMRIAQAGQALAEQRYTFSHVGQALAKATVEPMRPWPGVSSWLRFWVGLRYQLKVR</sequence>
<gene>
    <name evidence="2" type="ORF">HX882_15335</name>
</gene>
<name>A0A7Y7XCJ9_9PSED</name>
<comment type="caution">
    <text evidence="2">The sequence shown here is derived from an EMBL/GenBank/DDBJ whole genome shotgun (WGS) entry which is preliminary data.</text>
</comment>
<proteinExistence type="predicted"/>
<protein>
    <submittedName>
        <fullName evidence="2">Glycosyltransferase</fullName>
    </submittedName>
</protein>
<evidence type="ECO:0000313" key="3">
    <source>
        <dbReference type="Proteomes" id="UP000539985"/>
    </source>
</evidence>
<accession>A0A7Y7XCJ9</accession>
<evidence type="ECO:0000313" key="2">
    <source>
        <dbReference type="EMBL" id="NWB97271.1"/>
    </source>
</evidence>
<dbReference type="Pfam" id="PF13524">
    <property type="entry name" value="Glyco_trans_1_2"/>
    <property type="match status" value="1"/>
</dbReference>
<feature type="domain" description="Spore protein YkvP/CgeB glycosyl transferase-like" evidence="1">
    <location>
        <begin position="186"/>
        <end position="293"/>
    </location>
</feature>
<dbReference type="SUPFAM" id="SSF53756">
    <property type="entry name" value="UDP-Glycosyltransferase/glycogen phosphorylase"/>
    <property type="match status" value="1"/>
</dbReference>
<evidence type="ECO:0000259" key="1">
    <source>
        <dbReference type="Pfam" id="PF13524"/>
    </source>
</evidence>
<dbReference type="GO" id="GO:0016740">
    <property type="term" value="F:transferase activity"/>
    <property type="evidence" value="ECO:0007669"/>
    <property type="project" value="UniProtKB-KW"/>
</dbReference>
<dbReference type="EMBL" id="JACAQB010000007">
    <property type="protein sequence ID" value="NWB97271.1"/>
    <property type="molecule type" value="Genomic_DNA"/>
</dbReference>
<reference evidence="2 3" key="1">
    <citation type="submission" date="2020-04" db="EMBL/GenBank/DDBJ databases">
        <title>Molecular characterization of pseudomonads from Agaricus bisporus reveal novel blotch 2 pathogens in Western Europe.</title>
        <authorList>
            <person name="Taparia T."/>
            <person name="Krijger M."/>
            <person name="Haynes E."/>
            <person name="Elpinstone J.G."/>
            <person name="Noble R."/>
            <person name="Van Der Wolf J."/>
        </authorList>
    </citation>
    <scope>NUCLEOTIDE SEQUENCE [LARGE SCALE GENOMIC DNA]</scope>
    <source>
        <strain evidence="2 3">H7001</strain>
    </source>
</reference>
<dbReference type="Gene3D" id="3.40.50.2000">
    <property type="entry name" value="Glycogen Phosphorylase B"/>
    <property type="match status" value="1"/>
</dbReference>
<dbReference type="Proteomes" id="UP000539985">
    <property type="component" value="Unassembled WGS sequence"/>
</dbReference>
<dbReference type="RefSeq" id="WP_177102880.1">
    <property type="nucleotide sequence ID" value="NZ_JACAQB010000007.1"/>
</dbReference>
<organism evidence="2 3">
    <name type="scientific">Pseudomonas gingeri</name>
    <dbReference type="NCBI Taxonomy" id="117681"/>
    <lineage>
        <taxon>Bacteria</taxon>
        <taxon>Pseudomonadati</taxon>
        <taxon>Pseudomonadota</taxon>
        <taxon>Gammaproteobacteria</taxon>
        <taxon>Pseudomonadales</taxon>
        <taxon>Pseudomonadaceae</taxon>
        <taxon>Pseudomonas</taxon>
    </lineage>
</organism>